<dbReference type="EMBL" id="CM002923">
    <property type="protein sequence ID" value="KGN62232.1"/>
    <property type="molecule type" value="Genomic_DNA"/>
</dbReference>
<name>A0A0A0LN55_CUCSA</name>
<reference evidence="1 2" key="2">
    <citation type="journal article" date="2009" name="PLoS ONE">
        <title>An integrated genetic and cytogenetic map of the cucumber genome.</title>
        <authorList>
            <person name="Ren Y."/>
            <person name="Zhang Z."/>
            <person name="Liu J."/>
            <person name="Staub J.E."/>
            <person name="Han Y."/>
            <person name="Cheng Z."/>
            <person name="Li X."/>
            <person name="Lu J."/>
            <person name="Miao H."/>
            <person name="Kang H."/>
            <person name="Xie B."/>
            <person name="Gu X."/>
            <person name="Wang X."/>
            <person name="Du Y."/>
            <person name="Jin W."/>
            <person name="Huang S."/>
        </authorList>
    </citation>
    <scope>NUCLEOTIDE SEQUENCE [LARGE SCALE GENOMIC DNA]</scope>
    <source>
        <strain evidence="2">cv. 9930</strain>
    </source>
</reference>
<dbReference type="Proteomes" id="UP000029981">
    <property type="component" value="Chromosome 2"/>
</dbReference>
<proteinExistence type="predicted"/>
<reference evidence="1 2" key="4">
    <citation type="journal article" date="2011" name="BMC Genomics">
        <title>RNA-Seq improves annotation of protein-coding genes in the cucumber genome.</title>
        <authorList>
            <person name="Li Z."/>
            <person name="Zhang Z."/>
            <person name="Yan P."/>
            <person name="Huang S."/>
            <person name="Fei Z."/>
            <person name="Lin K."/>
        </authorList>
    </citation>
    <scope>NUCLEOTIDE SEQUENCE [LARGE SCALE GENOMIC DNA]</scope>
    <source>
        <strain evidence="2">cv. 9930</strain>
    </source>
</reference>
<accession>A0A0A0LN55</accession>
<reference evidence="1 2" key="3">
    <citation type="journal article" date="2010" name="BMC Genomics">
        <title>Transcriptome sequencing and comparative analysis of cucumber flowers with different sex types.</title>
        <authorList>
            <person name="Guo S."/>
            <person name="Zheng Y."/>
            <person name="Joung J.G."/>
            <person name="Liu S."/>
            <person name="Zhang Z."/>
            <person name="Crasta O.R."/>
            <person name="Sobral B.W."/>
            <person name="Xu Y."/>
            <person name="Huang S."/>
            <person name="Fei Z."/>
        </authorList>
    </citation>
    <scope>NUCLEOTIDE SEQUENCE [LARGE SCALE GENOMIC DNA]</scope>
    <source>
        <strain evidence="2">cv. 9930</strain>
    </source>
</reference>
<dbReference type="AlphaFoldDB" id="A0A0A0LN55"/>
<sequence length="52" mass="6138">MRITFFFIMLQIGSHNLQVKNISIEILDFYENHRTITEERIISALGKLPMKS</sequence>
<evidence type="ECO:0000313" key="1">
    <source>
        <dbReference type="EMBL" id="KGN62232.1"/>
    </source>
</evidence>
<evidence type="ECO:0000313" key="2">
    <source>
        <dbReference type="Proteomes" id="UP000029981"/>
    </source>
</evidence>
<gene>
    <name evidence="1" type="ORF">Csa_2G337770</name>
</gene>
<keyword evidence="2" id="KW-1185">Reference proteome</keyword>
<dbReference type="Gramene" id="KGN62232">
    <property type="protein sequence ID" value="KGN62232"/>
    <property type="gene ID" value="Csa_2G337770"/>
</dbReference>
<organism evidence="1 2">
    <name type="scientific">Cucumis sativus</name>
    <name type="common">Cucumber</name>
    <dbReference type="NCBI Taxonomy" id="3659"/>
    <lineage>
        <taxon>Eukaryota</taxon>
        <taxon>Viridiplantae</taxon>
        <taxon>Streptophyta</taxon>
        <taxon>Embryophyta</taxon>
        <taxon>Tracheophyta</taxon>
        <taxon>Spermatophyta</taxon>
        <taxon>Magnoliopsida</taxon>
        <taxon>eudicotyledons</taxon>
        <taxon>Gunneridae</taxon>
        <taxon>Pentapetalae</taxon>
        <taxon>rosids</taxon>
        <taxon>fabids</taxon>
        <taxon>Cucurbitales</taxon>
        <taxon>Cucurbitaceae</taxon>
        <taxon>Benincaseae</taxon>
        <taxon>Cucumis</taxon>
    </lineage>
</organism>
<reference evidence="1 2" key="1">
    <citation type="journal article" date="2009" name="Nat. Genet.">
        <title>The genome of the cucumber, Cucumis sativus L.</title>
        <authorList>
            <person name="Huang S."/>
            <person name="Li R."/>
            <person name="Zhang Z."/>
            <person name="Li L."/>
            <person name="Gu X."/>
            <person name="Fan W."/>
            <person name="Lucas W.J."/>
            <person name="Wang X."/>
            <person name="Xie B."/>
            <person name="Ni P."/>
            <person name="Ren Y."/>
            <person name="Zhu H."/>
            <person name="Li J."/>
            <person name="Lin K."/>
            <person name="Jin W."/>
            <person name="Fei Z."/>
            <person name="Li G."/>
            <person name="Staub J."/>
            <person name="Kilian A."/>
            <person name="van der Vossen E.A."/>
            <person name="Wu Y."/>
            <person name="Guo J."/>
            <person name="He J."/>
            <person name="Jia Z."/>
            <person name="Ren Y."/>
            <person name="Tian G."/>
            <person name="Lu Y."/>
            <person name="Ruan J."/>
            <person name="Qian W."/>
            <person name="Wang M."/>
            <person name="Huang Q."/>
            <person name="Li B."/>
            <person name="Xuan Z."/>
            <person name="Cao J."/>
            <person name="Asan"/>
            <person name="Wu Z."/>
            <person name="Zhang J."/>
            <person name="Cai Q."/>
            <person name="Bai Y."/>
            <person name="Zhao B."/>
            <person name="Han Y."/>
            <person name="Li Y."/>
            <person name="Li X."/>
            <person name="Wang S."/>
            <person name="Shi Q."/>
            <person name="Liu S."/>
            <person name="Cho W.K."/>
            <person name="Kim J.Y."/>
            <person name="Xu Y."/>
            <person name="Heller-Uszynska K."/>
            <person name="Miao H."/>
            <person name="Cheng Z."/>
            <person name="Zhang S."/>
            <person name="Wu J."/>
            <person name="Yang Y."/>
            <person name="Kang H."/>
            <person name="Li M."/>
            <person name="Liang H."/>
            <person name="Ren X."/>
            <person name="Shi Z."/>
            <person name="Wen M."/>
            <person name="Jian M."/>
            <person name="Yang H."/>
            <person name="Zhang G."/>
            <person name="Yang Z."/>
            <person name="Chen R."/>
            <person name="Liu S."/>
            <person name="Li J."/>
            <person name="Ma L."/>
            <person name="Liu H."/>
            <person name="Zhou Y."/>
            <person name="Zhao J."/>
            <person name="Fang X."/>
            <person name="Li G."/>
            <person name="Fang L."/>
            <person name="Li Y."/>
            <person name="Liu D."/>
            <person name="Zheng H."/>
            <person name="Zhang Y."/>
            <person name="Qin N."/>
            <person name="Li Z."/>
            <person name="Yang G."/>
            <person name="Yang S."/>
            <person name="Bolund L."/>
            <person name="Kristiansen K."/>
            <person name="Zheng H."/>
            <person name="Li S."/>
            <person name="Zhang X."/>
            <person name="Yang H."/>
            <person name="Wang J."/>
            <person name="Sun R."/>
            <person name="Zhang B."/>
            <person name="Jiang S."/>
            <person name="Wang J."/>
            <person name="Du Y."/>
            <person name="Li S."/>
        </authorList>
    </citation>
    <scope>NUCLEOTIDE SEQUENCE [LARGE SCALE GENOMIC DNA]</scope>
    <source>
        <strain evidence="2">cv. 9930</strain>
    </source>
</reference>
<protein>
    <submittedName>
        <fullName evidence="1">Uncharacterized protein</fullName>
    </submittedName>
</protein>